<accession>F0NZ52</accession>
<protein>
    <submittedName>
        <fullName evidence="2">Beta-hydroxyacyl-(Acyl-carrier-protein) dehydratase, FabA/FabZ</fullName>
    </submittedName>
</protein>
<evidence type="ECO:0000313" key="3">
    <source>
        <dbReference type="Proteomes" id="UP000008641"/>
    </source>
</evidence>
<dbReference type="InterPro" id="IPR054545">
    <property type="entry name" value="ApeI-like"/>
</dbReference>
<dbReference type="SUPFAM" id="SSF54637">
    <property type="entry name" value="Thioesterase/thiol ester dehydrase-isomerase"/>
    <property type="match status" value="1"/>
</dbReference>
<dbReference type="eggNOG" id="COG0764">
    <property type="taxonomic scope" value="Bacteria"/>
</dbReference>
<proteinExistence type="predicted"/>
<dbReference type="KEGG" id="wvi:Weevi_1569"/>
<reference evidence="2 3" key="1">
    <citation type="journal article" date="2011" name="Stand. Genomic Sci.">
        <title>Complete genome sequence of Weeksella virosa type strain (9751).</title>
        <authorList>
            <person name="Lang E."/>
            <person name="Teshima H."/>
            <person name="Lucas S."/>
            <person name="Lapidus A."/>
            <person name="Hammon N."/>
            <person name="Deshpande S."/>
            <person name="Nolan M."/>
            <person name="Cheng J.F."/>
            <person name="Pitluck S."/>
            <person name="Liolios K."/>
            <person name="Pagani I."/>
            <person name="Mikhailova N."/>
            <person name="Ivanova N."/>
            <person name="Mavromatis K."/>
            <person name="Pati A."/>
            <person name="Tapia R."/>
            <person name="Han C."/>
            <person name="Goodwin L."/>
            <person name="Chen A."/>
            <person name="Palaniappan K."/>
            <person name="Land M."/>
            <person name="Hauser L."/>
            <person name="Chang Y.J."/>
            <person name="Jeffries C.D."/>
            <person name="Brambilla E.M."/>
            <person name="Kopitz M."/>
            <person name="Rohde M."/>
            <person name="Goker M."/>
            <person name="Tindall B.J."/>
            <person name="Detter J.C."/>
            <person name="Woyke T."/>
            <person name="Bristow J."/>
            <person name="Eisen J.A."/>
            <person name="Markowitz V."/>
            <person name="Hugenholtz P."/>
            <person name="Klenk H.P."/>
            <person name="Kyrpides N.C."/>
        </authorList>
    </citation>
    <scope>NUCLEOTIDE SEQUENCE [LARGE SCALE GENOMIC DNA]</scope>
    <source>
        <strain evidence="3">ATCC 43766 / DSM 16922 / JCM 21250 / NBRC 16016 / NCTC 11634 / CL345/78</strain>
    </source>
</reference>
<dbReference type="InterPro" id="IPR029069">
    <property type="entry name" value="HotDog_dom_sf"/>
</dbReference>
<evidence type="ECO:0000259" key="1">
    <source>
        <dbReference type="Pfam" id="PF22818"/>
    </source>
</evidence>
<dbReference type="OrthoDB" id="9772788at2"/>
<gene>
    <name evidence="2" type="ordered locus">Weevi_1569</name>
</gene>
<organism evidence="2 3">
    <name type="scientific">Weeksella virosa (strain ATCC 43766 / DSM 16922 / JCM 21250 / CCUG 30538 / CDC 9751 / IAM 14551 / NBRC 16016 / NCTC 11634 / CL345/78)</name>
    <dbReference type="NCBI Taxonomy" id="865938"/>
    <lineage>
        <taxon>Bacteria</taxon>
        <taxon>Pseudomonadati</taxon>
        <taxon>Bacteroidota</taxon>
        <taxon>Flavobacteriia</taxon>
        <taxon>Flavobacteriales</taxon>
        <taxon>Weeksellaceae</taxon>
        <taxon>Weeksella</taxon>
    </lineage>
</organism>
<dbReference type="STRING" id="865938.Weevi_1569"/>
<dbReference type="GO" id="GO:0016829">
    <property type="term" value="F:lyase activity"/>
    <property type="evidence" value="ECO:0007669"/>
    <property type="project" value="UniProtKB-KW"/>
</dbReference>
<reference evidence="3" key="2">
    <citation type="journal article" date="2011" name="Stand. Genomic Sci.">
        <title>Complete genome sequence of Weeksella virosa type strain (9751T).</title>
        <authorList>
            <person name="Lang E."/>
            <person name="Teshima H."/>
            <person name="Lucas S."/>
            <person name="Lapidus A."/>
            <person name="Hammon N."/>
            <person name="Deshpande S."/>
            <person name="Nolan M."/>
            <person name="Cheng J."/>
            <person name="Pitluck S."/>
            <person name="Liolios K."/>
            <person name="Pagani I."/>
            <person name="Mikhailova N."/>
            <person name="Ivanova N."/>
            <person name="Mavromatis K."/>
            <person name="Pati A."/>
            <person name="Tapia R."/>
            <person name="Han C."/>
            <person name="Goodwin L."/>
            <person name="Chen A."/>
            <person name="Palaniappan K."/>
            <person name="Land M."/>
            <person name="Hauser L."/>
            <person name="Chang Y."/>
            <person name="Jeffries C."/>
            <person name="Brambilla E."/>
            <person name="Kopitz M."/>
            <person name="Rohde M."/>
            <person name="Goker M."/>
            <person name="Tindall B."/>
            <person name="Detter J."/>
            <person name="Woyke T."/>
            <person name="Bristow J."/>
            <person name="Eisen J."/>
            <person name="Markowitz V."/>
            <person name="Hugenholtz P."/>
            <person name="Klenk H."/>
            <person name="Kyrpides N."/>
        </authorList>
    </citation>
    <scope>NUCLEOTIDE SEQUENCE [LARGE SCALE GENOMIC DNA]</scope>
    <source>
        <strain evidence="3">ATCC 43766 / DSM 16922 / JCM 21250 / NBRC 16016 / NCTC 11634 / CL345/78</strain>
    </source>
</reference>
<name>F0NZ52_WEEVC</name>
<sequence length="125" mass="14506">MAVLHKFYTVISNEEKTENSYQVLIELNKNHSIFEGHFPGNPVTPGVCMIQIIKELVEEITQQKWRLNKLSNVKFMAIINPQEHPILHISLDIQKYHNRLRVKGMTVYESVVALKLSAEFENSML</sequence>
<feature type="domain" description="ApeI dehydratase-like" evidence="1">
    <location>
        <begin position="14"/>
        <end position="97"/>
    </location>
</feature>
<evidence type="ECO:0000313" key="2">
    <source>
        <dbReference type="EMBL" id="ADX68269.1"/>
    </source>
</evidence>
<dbReference type="Pfam" id="PF22818">
    <property type="entry name" value="ApeI-like"/>
    <property type="match status" value="1"/>
</dbReference>
<dbReference type="AlphaFoldDB" id="F0NZ52"/>
<keyword evidence="3" id="KW-1185">Reference proteome</keyword>
<dbReference type="EMBL" id="CP002455">
    <property type="protein sequence ID" value="ADX68269.1"/>
    <property type="molecule type" value="Genomic_DNA"/>
</dbReference>
<dbReference type="RefSeq" id="WP_013598658.1">
    <property type="nucleotide sequence ID" value="NC_015144.1"/>
</dbReference>
<dbReference type="Proteomes" id="UP000008641">
    <property type="component" value="Chromosome"/>
</dbReference>
<dbReference type="HOGENOM" id="CLU_078912_5_0_10"/>
<dbReference type="Gene3D" id="3.10.129.10">
    <property type="entry name" value="Hotdog Thioesterase"/>
    <property type="match status" value="1"/>
</dbReference>